<evidence type="ECO:0000256" key="1">
    <source>
        <dbReference type="SAM" id="SignalP"/>
    </source>
</evidence>
<dbReference type="InterPro" id="IPR005515">
    <property type="entry name" value="VOMI"/>
</dbReference>
<dbReference type="AlphaFoldDB" id="A0A2G5SS70"/>
<sequence length="348" mass="39752">MILFLLFFFILQLLQCSSARPTLNEVKGKNEFGEWKSWKKCPTFMYAYAVRYEMDQEQRGRVKSIAFLCKPLSWETHNLPDELALGDRISGNWKGITFCTEGHFLTGLSFRSDPEKHGNESKAIDTIDTLKISCGISNVQRNRTDSTKDEYLGLDHWNKGNFCPAGHAICGIRLRRDQVSDNESVINIVKVLCCRLPRVNLFCVPEYIFERLAEYDNREGTDTVPIQYEKQTRFIKTTGSNFTVALDEKEAIQNRIPYGVEVIVEKPGNASNITVINHVYEMITNIEVIKMVGNVISKEETITETYNVPAKKGIIIEQLFIKCDNILVGLPRIVIRSMDNVKAENFDS</sequence>
<dbReference type="GO" id="GO:0005615">
    <property type="term" value="C:extracellular space"/>
    <property type="evidence" value="ECO:0007669"/>
    <property type="project" value="TreeGrafter"/>
</dbReference>
<keyword evidence="3" id="KW-1185">Reference proteome</keyword>
<evidence type="ECO:0008006" key="4">
    <source>
        <dbReference type="Google" id="ProtNLM"/>
    </source>
</evidence>
<dbReference type="SUPFAM" id="SSF51092">
    <property type="entry name" value="Vitelline membrane outer protein-I (VMO-I)"/>
    <property type="match status" value="1"/>
</dbReference>
<comment type="caution">
    <text evidence="2">The sequence shown here is derived from an EMBL/GenBank/DDBJ whole genome shotgun (WGS) entry which is preliminary data.</text>
</comment>
<dbReference type="Gene3D" id="2.100.10.20">
    <property type="entry name" value="Vitelline membrane outer layer protein I (VOMI)"/>
    <property type="match status" value="1"/>
</dbReference>
<dbReference type="OrthoDB" id="10287314at2759"/>
<reference evidence="3" key="1">
    <citation type="submission" date="2017-10" db="EMBL/GenBank/DDBJ databases">
        <title>Rapid genome shrinkage in a self-fertile nematode reveals novel sperm competition proteins.</title>
        <authorList>
            <person name="Yin D."/>
            <person name="Schwarz E.M."/>
            <person name="Thomas C.G."/>
            <person name="Felde R.L."/>
            <person name="Korf I.F."/>
            <person name="Cutter A.D."/>
            <person name="Schartner C.M."/>
            <person name="Ralston E.J."/>
            <person name="Meyer B.J."/>
            <person name="Haag E.S."/>
        </authorList>
    </citation>
    <scope>NUCLEOTIDE SEQUENCE [LARGE SCALE GENOMIC DNA]</scope>
    <source>
        <strain evidence="3">JU1422</strain>
    </source>
</reference>
<evidence type="ECO:0000313" key="2">
    <source>
        <dbReference type="EMBL" id="PIC17985.1"/>
    </source>
</evidence>
<dbReference type="STRING" id="1611254.A0A2G5SS70"/>
<dbReference type="InterPro" id="IPR036706">
    <property type="entry name" value="VOMI_sf"/>
</dbReference>
<dbReference type="EMBL" id="PDUG01000006">
    <property type="protein sequence ID" value="PIC17985.1"/>
    <property type="molecule type" value="Genomic_DNA"/>
</dbReference>
<organism evidence="2 3">
    <name type="scientific">Caenorhabditis nigoni</name>
    <dbReference type="NCBI Taxonomy" id="1611254"/>
    <lineage>
        <taxon>Eukaryota</taxon>
        <taxon>Metazoa</taxon>
        <taxon>Ecdysozoa</taxon>
        <taxon>Nematoda</taxon>
        <taxon>Chromadorea</taxon>
        <taxon>Rhabditida</taxon>
        <taxon>Rhabditina</taxon>
        <taxon>Rhabditomorpha</taxon>
        <taxon>Rhabditoidea</taxon>
        <taxon>Rhabditidae</taxon>
        <taxon>Peloderinae</taxon>
        <taxon>Caenorhabditis</taxon>
    </lineage>
</organism>
<proteinExistence type="predicted"/>
<name>A0A2G5SS70_9PELO</name>
<feature type="chain" id="PRO_5013962680" description="Apextrin C-terminal domain-containing protein" evidence="1">
    <location>
        <begin position="20"/>
        <end position="348"/>
    </location>
</feature>
<dbReference type="PANTHER" id="PTHR18841">
    <property type="entry name" value="VITELLINE MEMBRANE OUTER LAYER PROTEIN I-RELATED"/>
    <property type="match status" value="1"/>
</dbReference>
<dbReference type="PANTHER" id="PTHR18841:SF0">
    <property type="entry name" value="VITELLINE MEMBRANE OUTER LAYER 1 HOMOLOG A-RELATED"/>
    <property type="match status" value="1"/>
</dbReference>
<dbReference type="Proteomes" id="UP000230233">
    <property type="component" value="Chromosome X"/>
</dbReference>
<gene>
    <name evidence="2" type="primary">Cnig_chr_X.g24034</name>
    <name evidence="2" type="ORF">B9Z55_024034</name>
</gene>
<dbReference type="CDD" id="cd00220">
    <property type="entry name" value="VMO-I"/>
    <property type="match status" value="1"/>
</dbReference>
<keyword evidence="1" id="KW-0732">Signal</keyword>
<protein>
    <recommendedName>
        <fullName evidence="4">Apextrin C-terminal domain-containing protein</fullName>
    </recommendedName>
</protein>
<evidence type="ECO:0000313" key="3">
    <source>
        <dbReference type="Proteomes" id="UP000230233"/>
    </source>
</evidence>
<accession>A0A2G5SS70</accession>
<dbReference type="Pfam" id="PF03762">
    <property type="entry name" value="VOMI"/>
    <property type="match status" value="1"/>
</dbReference>
<feature type="signal peptide" evidence="1">
    <location>
        <begin position="1"/>
        <end position="19"/>
    </location>
</feature>